<protein>
    <submittedName>
        <fullName evidence="1">Uncharacterized protein</fullName>
    </submittedName>
</protein>
<comment type="caution">
    <text evidence="1">The sequence shown here is derived from an EMBL/GenBank/DDBJ whole genome shotgun (WGS) entry which is preliminary data.</text>
</comment>
<accession>A0ACB7IG31</accession>
<name>A0ACB7IG31_MANES</name>
<keyword evidence="2" id="KW-1185">Reference proteome</keyword>
<reference evidence="2" key="1">
    <citation type="journal article" date="2016" name="Nat. Biotechnol.">
        <title>Sequencing wild and cultivated cassava and related species reveals extensive interspecific hybridization and genetic diversity.</title>
        <authorList>
            <person name="Bredeson J.V."/>
            <person name="Lyons J.B."/>
            <person name="Prochnik S.E."/>
            <person name="Wu G.A."/>
            <person name="Ha C.M."/>
            <person name="Edsinger-Gonzales E."/>
            <person name="Grimwood J."/>
            <person name="Schmutz J."/>
            <person name="Rabbi I.Y."/>
            <person name="Egesi C."/>
            <person name="Nauluvula P."/>
            <person name="Lebot V."/>
            <person name="Ndunguru J."/>
            <person name="Mkamilo G."/>
            <person name="Bart R.S."/>
            <person name="Setter T.L."/>
            <person name="Gleadow R.M."/>
            <person name="Kulakow P."/>
            <person name="Ferguson M.E."/>
            <person name="Rounsley S."/>
            <person name="Rokhsar D.S."/>
        </authorList>
    </citation>
    <scope>NUCLEOTIDE SEQUENCE [LARGE SCALE GENOMIC DNA]</scope>
    <source>
        <strain evidence="2">cv. AM560-2</strain>
    </source>
</reference>
<gene>
    <name evidence="1" type="ORF">MANES_01G162001v8</name>
</gene>
<evidence type="ECO:0000313" key="2">
    <source>
        <dbReference type="Proteomes" id="UP000091857"/>
    </source>
</evidence>
<organism evidence="1 2">
    <name type="scientific">Manihot esculenta</name>
    <name type="common">Cassava</name>
    <name type="synonym">Jatropha manihot</name>
    <dbReference type="NCBI Taxonomy" id="3983"/>
    <lineage>
        <taxon>Eukaryota</taxon>
        <taxon>Viridiplantae</taxon>
        <taxon>Streptophyta</taxon>
        <taxon>Embryophyta</taxon>
        <taxon>Tracheophyta</taxon>
        <taxon>Spermatophyta</taxon>
        <taxon>Magnoliopsida</taxon>
        <taxon>eudicotyledons</taxon>
        <taxon>Gunneridae</taxon>
        <taxon>Pentapetalae</taxon>
        <taxon>rosids</taxon>
        <taxon>fabids</taxon>
        <taxon>Malpighiales</taxon>
        <taxon>Euphorbiaceae</taxon>
        <taxon>Crotonoideae</taxon>
        <taxon>Manihoteae</taxon>
        <taxon>Manihot</taxon>
    </lineage>
</organism>
<sequence length="103" mass="11294">MRDIDGIVKEVTEPIRTTLPPLGRQRVESAPTLGSHAIAVIAMRDLPESRYQPSSTTLKRLEASNDELSIHRSGCYARQACEASDKRATLSSGVVERSCFGLH</sequence>
<proteinExistence type="predicted"/>
<dbReference type="Proteomes" id="UP000091857">
    <property type="component" value="Chromosome 1"/>
</dbReference>
<evidence type="ECO:0000313" key="1">
    <source>
        <dbReference type="EMBL" id="KAG8662978.1"/>
    </source>
</evidence>
<dbReference type="EMBL" id="CM004387">
    <property type="protein sequence ID" value="KAG8662978.1"/>
    <property type="molecule type" value="Genomic_DNA"/>
</dbReference>